<name>A0ABD0L4V5_9CAEN</name>
<organism evidence="2 3">
    <name type="scientific">Batillaria attramentaria</name>
    <dbReference type="NCBI Taxonomy" id="370345"/>
    <lineage>
        <taxon>Eukaryota</taxon>
        <taxon>Metazoa</taxon>
        <taxon>Spiralia</taxon>
        <taxon>Lophotrochozoa</taxon>
        <taxon>Mollusca</taxon>
        <taxon>Gastropoda</taxon>
        <taxon>Caenogastropoda</taxon>
        <taxon>Sorbeoconcha</taxon>
        <taxon>Cerithioidea</taxon>
        <taxon>Batillariidae</taxon>
        <taxon>Batillaria</taxon>
    </lineage>
</organism>
<reference evidence="2 3" key="1">
    <citation type="journal article" date="2023" name="Sci. Data">
        <title>Genome assembly of the Korean intertidal mud-creeper Batillaria attramentaria.</title>
        <authorList>
            <person name="Patra A.K."/>
            <person name="Ho P.T."/>
            <person name="Jun S."/>
            <person name="Lee S.J."/>
            <person name="Kim Y."/>
            <person name="Won Y.J."/>
        </authorList>
    </citation>
    <scope>NUCLEOTIDE SEQUENCE [LARGE SCALE GENOMIC DNA]</scope>
    <source>
        <strain evidence="2">Wonlab-2016</strain>
    </source>
</reference>
<evidence type="ECO:0000256" key="1">
    <source>
        <dbReference type="SAM" id="MobiDB-lite"/>
    </source>
</evidence>
<dbReference type="EMBL" id="JACVVK020000084">
    <property type="protein sequence ID" value="KAK7494326.1"/>
    <property type="molecule type" value="Genomic_DNA"/>
</dbReference>
<feature type="region of interest" description="Disordered" evidence="1">
    <location>
        <begin position="19"/>
        <end position="48"/>
    </location>
</feature>
<dbReference type="Proteomes" id="UP001519460">
    <property type="component" value="Unassembled WGS sequence"/>
</dbReference>
<protein>
    <submittedName>
        <fullName evidence="2">Uncharacterized protein</fullName>
    </submittedName>
</protein>
<evidence type="ECO:0000313" key="2">
    <source>
        <dbReference type="EMBL" id="KAK7494326.1"/>
    </source>
</evidence>
<dbReference type="AlphaFoldDB" id="A0ABD0L4V5"/>
<sequence length="103" mass="11588">MNNVALRFFPNEMRQSHKLKDTSRGKCHGAASGISPRHTKESKSLRAQRPDVVAGASGWCIQAESRQRDVRGFTVLFWIFTEDVLIEGVGLKPSMCCRQSRQP</sequence>
<evidence type="ECO:0000313" key="3">
    <source>
        <dbReference type="Proteomes" id="UP001519460"/>
    </source>
</evidence>
<keyword evidence="3" id="KW-1185">Reference proteome</keyword>
<proteinExistence type="predicted"/>
<comment type="caution">
    <text evidence="2">The sequence shown here is derived from an EMBL/GenBank/DDBJ whole genome shotgun (WGS) entry which is preliminary data.</text>
</comment>
<gene>
    <name evidence="2" type="ORF">BaRGS_00014429</name>
</gene>
<accession>A0ABD0L4V5</accession>